<dbReference type="Proteomes" id="UP000325161">
    <property type="component" value="Chromosome"/>
</dbReference>
<dbReference type="OrthoDB" id="529208at2"/>
<dbReference type="InterPro" id="IPR029063">
    <property type="entry name" value="SAM-dependent_MTases_sf"/>
</dbReference>
<dbReference type="Gene3D" id="3.40.50.150">
    <property type="entry name" value="Vaccinia Virus protein VP39"/>
    <property type="match status" value="1"/>
</dbReference>
<dbReference type="PANTHER" id="PTHR43591">
    <property type="entry name" value="METHYLTRANSFERASE"/>
    <property type="match status" value="1"/>
</dbReference>
<dbReference type="InterPro" id="IPR013216">
    <property type="entry name" value="Methyltransf_11"/>
</dbReference>
<evidence type="ECO:0000259" key="1">
    <source>
        <dbReference type="Pfam" id="PF08241"/>
    </source>
</evidence>
<name>A0A5C0AQS8_9BURK</name>
<dbReference type="CDD" id="cd02440">
    <property type="entry name" value="AdoMet_MTases"/>
    <property type="match status" value="1"/>
</dbReference>
<dbReference type="KEGG" id="pacr:FXN63_00400"/>
<accession>A0A5C0AQS8</accession>
<organism evidence="2 3">
    <name type="scientific">Pigmentiphaga aceris</name>
    <dbReference type="NCBI Taxonomy" id="1940612"/>
    <lineage>
        <taxon>Bacteria</taxon>
        <taxon>Pseudomonadati</taxon>
        <taxon>Pseudomonadota</taxon>
        <taxon>Betaproteobacteria</taxon>
        <taxon>Burkholderiales</taxon>
        <taxon>Alcaligenaceae</taxon>
        <taxon>Pigmentiphaga</taxon>
    </lineage>
</organism>
<keyword evidence="3" id="KW-1185">Reference proteome</keyword>
<keyword evidence="2" id="KW-0489">Methyltransferase</keyword>
<dbReference type="EMBL" id="CP043046">
    <property type="protein sequence ID" value="QEI04462.1"/>
    <property type="molecule type" value="Genomic_DNA"/>
</dbReference>
<evidence type="ECO:0000313" key="3">
    <source>
        <dbReference type="Proteomes" id="UP000325161"/>
    </source>
</evidence>
<dbReference type="RefSeq" id="WP_148811784.1">
    <property type="nucleotide sequence ID" value="NZ_CP043046.1"/>
</dbReference>
<dbReference type="GO" id="GO:0008757">
    <property type="term" value="F:S-adenosylmethionine-dependent methyltransferase activity"/>
    <property type="evidence" value="ECO:0007669"/>
    <property type="project" value="InterPro"/>
</dbReference>
<gene>
    <name evidence="2" type="ORF">FXN63_00400</name>
</gene>
<reference evidence="2 3" key="1">
    <citation type="submission" date="2019-08" db="EMBL/GenBank/DDBJ databases">
        <title>Amphibian skin-associated Pigmentiphaga: genome sequence and occurrence across geography and hosts.</title>
        <authorList>
            <person name="Bletz M.C."/>
            <person name="Bunk B."/>
            <person name="Sproeer C."/>
            <person name="Biwer P."/>
            <person name="Reiter S."/>
            <person name="Rabemananjara F.C.E."/>
            <person name="Schulz S."/>
            <person name="Overmann J."/>
            <person name="Vences M."/>
        </authorList>
    </citation>
    <scope>NUCLEOTIDE SEQUENCE [LARGE SCALE GENOMIC DNA]</scope>
    <source>
        <strain evidence="2 3">Mada1488</strain>
    </source>
</reference>
<dbReference type="PANTHER" id="PTHR43591:SF24">
    <property type="entry name" value="2-METHOXY-6-POLYPRENYL-1,4-BENZOQUINOL METHYLASE, MITOCHONDRIAL"/>
    <property type="match status" value="1"/>
</dbReference>
<keyword evidence="2" id="KW-0808">Transferase</keyword>
<dbReference type="AlphaFoldDB" id="A0A5C0AQS8"/>
<dbReference type="GO" id="GO:0032259">
    <property type="term" value="P:methylation"/>
    <property type="evidence" value="ECO:0007669"/>
    <property type="project" value="UniProtKB-KW"/>
</dbReference>
<protein>
    <submittedName>
        <fullName evidence="2">Class I SAM-dependent methyltransferase</fullName>
    </submittedName>
</protein>
<evidence type="ECO:0000313" key="2">
    <source>
        <dbReference type="EMBL" id="QEI04462.1"/>
    </source>
</evidence>
<proteinExistence type="predicted"/>
<feature type="domain" description="Methyltransferase type 11" evidence="1">
    <location>
        <begin position="46"/>
        <end position="142"/>
    </location>
</feature>
<dbReference type="Pfam" id="PF08241">
    <property type="entry name" value="Methyltransf_11"/>
    <property type="match status" value="1"/>
</dbReference>
<dbReference type="SUPFAM" id="SSF53335">
    <property type="entry name" value="S-adenosyl-L-methionine-dependent methyltransferases"/>
    <property type="match status" value="1"/>
</dbReference>
<sequence>MDQKTLVDAQFGSTAANYLSSAVHAQGADLQRLTELVRTLRPANVLDLGCGAGHASFAVAAGGAGAVTAYDLSPQMLAVVEAAARDRGAAQLVTRQGPAESLPFDSASFDMVVTRFSAHHWLDMGASVAEMARVLKPGCPLIIIDVIAPETPLYDTVLQTIEILRDASHVRNYRVSEWTAMLEAAGIAVENHDTWKLPLEFGSWIKRINTPPERVAALTAVFKALPIEAKAYFAVGEDGSFSSDTAWIEARKRG</sequence>